<dbReference type="OMA" id="SRRIFRC"/>
<name>A0A7N0TJN9_KALFE</name>
<dbReference type="Proteomes" id="UP000594263">
    <property type="component" value="Unplaced"/>
</dbReference>
<feature type="region of interest" description="Disordered" evidence="1">
    <location>
        <begin position="20"/>
        <end position="44"/>
    </location>
</feature>
<dbReference type="PANTHER" id="PTHR33156">
    <property type="entry name" value="OS02G0230000 PROTEIN"/>
    <property type="match status" value="1"/>
</dbReference>
<evidence type="ECO:0000313" key="2">
    <source>
        <dbReference type="EnsemblPlants" id="Kaladp0039s0256.1.v1.1"/>
    </source>
</evidence>
<dbReference type="GO" id="GO:0005739">
    <property type="term" value="C:mitochondrion"/>
    <property type="evidence" value="ECO:0007669"/>
    <property type="project" value="TreeGrafter"/>
</dbReference>
<reference evidence="2" key="1">
    <citation type="submission" date="2021-01" db="UniProtKB">
        <authorList>
            <consortium name="EnsemblPlants"/>
        </authorList>
    </citation>
    <scope>IDENTIFICATION</scope>
</reference>
<proteinExistence type="predicted"/>
<organism evidence="2 3">
    <name type="scientific">Kalanchoe fedtschenkoi</name>
    <name type="common">Lavender scallops</name>
    <name type="synonym">South American air plant</name>
    <dbReference type="NCBI Taxonomy" id="63787"/>
    <lineage>
        <taxon>Eukaryota</taxon>
        <taxon>Viridiplantae</taxon>
        <taxon>Streptophyta</taxon>
        <taxon>Embryophyta</taxon>
        <taxon>Tracheophyta</taxon>
        <taxon>Spermatophyta</taxon>
        <taxon>Magnoliopsida</taxon>
        <taxon>eudicotyledons</taxon>
        <taxon>Gunneridae</taxon>
        <taxon>Pentapetalae</taxon>
        <taxon>Saxifragales</taxon>
        <taxon>Crassulaceae</taxon>
        <taxon>Kalanchoe</taxon>
    </lineage>
</organism>
<sequence>MSAFGAARSATRSSAFRSMAARLSGGAKPARASPFSLPKQHRHSHRIFRSPVEMSSVVVESMSPYHTATASALLRSMLRVNRSLCCWNPEGWYGEEHEDGLLEFTLVESWDGAAQF</sequence>
<evidence type="ECO:0000256" key="1">
    <source>
        <dbReference type="SAM" id="MobiDB-lite"/>
    </source>
</evidence>
<dbReference type="PANTHER" id="PTHR33156:SF59">
    <property type="entry name" value="PROTEIN NUCLEAR FUSION DEFECTIVE 6, CHLOROPLASTIC_MITOCHONDRIAL-LIKE"/>
    <property type="match status" value="1"/>
</dbReference>
<dbReference type="InterPro" id="IPR043459">
    <property type="entry name" value="NFD6/NOXY2-like"/>
</dbReference>
<dbReference type="Gramene" id="Kaladp0039s0256.1.v1.1">
    <property type="protein sequence ID" value="Kaladp0039s0256.1.v1.1"/>
    <property type="gene ID" value="Kaladp0039s0256.v1.1"/>
</dbReference>
<keyword evidence="3" id="KW-1185">Reference proteome</keyword>
<dbReference type="EnsemblPlants" id="Kaladp0039s0256.1.v1.1">
    <property type="protein sequence ID" value="Kaladp0039s0256.1.v1.1"/>
    <property type="gene ID" value="Kaladp0039s0256.v1.1"/>
</dbReference>
<accession>A0A7N0TJN9</accession>
<protein>
    <submittedName>
        <fullName evidence="2">Uncharacterized protein</fullName>
    </submittedName>
</protein>
<dbReference type="AlphaFoldDB" id="A0A7N0TJN9"/>
<evidence type="ECO:0000313" key="3">
    <source>
        <dbReference type="Proteomes" id="UP000594263"/>
    </source>
</evidence>